<organism evidence="7 8">
    <name type="scientific">Desulfobotulus alkaliphilus</name>
    <dbReference type="NCBI Taxonomy" id="622671"/>
    <lineage>
        <taxon>Bacteria</taxon>
        <taxon>Pseudomonadati</taxon>
        <taxon>Thermodesulfobacteriota</taxon>
        <taxon>Desulfobacteria</taxon>
        <taxon>Desulfobacterales</taxon>
        <taxon>Desulfobacteraceae</taxon>
        <taxon>Desulfobotulus</taxon>
    </lineage>
</organism>
<accession>A0A562RFG0</accession>
<gene>
    <name evidence="7" type="ORF">LZ24_02711</name>
</gene>
<reference evidence="7 8" key="1">
    <citation type="submission" date="2019-07" db="EMBL/GenBank/DDBJ databases">
        <title>Genome sequencing of 100 strains of the haloalkaliphilic chemolithoautotrophic sulfur-oxidizing bacterium Thioalkalivibrio.</title>
        <authorList>
            <person name="Muyzer G."/>
        </authorList>
    </citation>
    <scope>NUCLEOTIDE SEQUENCE [LARGE SCALE GENOMIC DNA]</scope>
    <source>
        <strain evidence="7 8">ASO4-4</strain>
    </source>
</reference>
<evidence type="ECO:0000256" key="3">
    <source>
        <dbReference type="ARBA" id="ARBA00022989"/>
    </source>
</evidence>
<dbReference type="InterPro" id="IPR007452">
    <property type="entry name" value="TamB_C"/>
</dbReference>
<comment type="caution">
    <text evidence="7">The sequence shown here is derived from an EMBL/GenBank/DDBJ whole genome shotgun (WGS) entry which is preliminary data.</text>
</comment>
<comment type="subcellular location">
    <subcellularLocation>
        <location evidence="1">Membrane</location>
        <topology evidence="1">Single-pass membrane protein</topology>
    </subcellularLocation>
</comment>
<dbReference type="PANTHER" id="PTHR36985:SF1">
    <property type="entry name" value="TRANSLOCATION AND ASSEMBLY MODULE SUBUNIT TAMB"/>
    <property type="match status" value="1"/>
</dbReference>
<dbReference type="GO" id="GO:0097347">
    <property type="term" value="C:TAM protein secretion complex"/>
    <property type="evidence" value="ECO:0007669"/>
    <property type="project" value="TreeGrafter"/>
</dbReference>
<evidence type="ECO:0000313" key="8">
    <source>
        <dbReference type="Proteomes" id="UP000318307"/>
    </source>
</evidence>
<name>A0A562RFG0_9BACT</name>
<keyword evidence="8" id="KW-1185">Reference proteome</keyword>
<feature type="domain" description="Translocation and assembly module TamB C-terminal" evidence="6">
    <location>
        <begin position="1114"/>
        <end position="1460"/>
    </location>
</feature>
<keyword evidence="4 5" id="KW-0472">Membrane</keyword>
<proteinExistence type="predicted"/>
<evidence type="ECO:0000256" key="2">
    <source>
        <dbReference type="ARBA" id="ARBA00022692"/>
    </source>
</evidence>
<dbReference type="EMBL" id="VLLC01000025">
    <property type="protein sequence ID" value="TWI67782.1"/>
    <property type="molecule type" value="Genomic_DNA"/>
</dbReference>
<dbReference type="Pfam" id="PF04357">
    <property type="entry name" value="TamB"/>
    <property type="match status" value="1"/>
</dbReference>
<dbReference type="GO" id="GO:0009306">
    <property type="term" value="P:protein secretion"/>
    <property type="evidence" value="ECO:0007669"/>
    <property type="project" value="InterPro"/>
</dbReference>
<evidence type="ECO:0000313" key="7">
    <source>
        <dbReference type="EMBL" id="TWI67782.1"/>
    </source>
</evidence>
<dbReference type="Proteomes" id="UP000318307">
    <property type="component" value="Unassembled WGS sequence"/>
</dbReference>
<dbReference type="PANTHER" id="PTHR36985">
    <property type="entry name" value="TRANSLOCATION AND ASSEMBLY MODULE SUBUNIT TAMB"/>
    <property type="match status" value="1"/>
</dbReference>
<sequence>MDPKDQDSEKTEKSIIRKILMLILWVFLSLTVGLCAFSLILLRTEPGQRMLERGINRLLENPQGLSVRIQGLGGALPFDLHMENLSLHDREGLFLQVRHPEISLSPGELLSGRIHIQKLRASYLGLYRLPLTNKKSAEKHDKEEKTASFPPDLPAIHLEELLLEEIFIAESLAGEDMHMRLQAFLHTDRELWQTGLHLDMIRGPEASLALEAGFFPETGLFNIHSRLDEPHGRLSLLLGLDRKLPLHLRLGGESMEENAWKGSLDIRAGENNGLKSEISLSWKSLPTLILDGGFDLDPELLPEPLRGLLPTGHFKAGISRADTGHILISHLLLENSRLALEGEGNLLPETKEMDSRLFLSLTDTKALADWLGFNPGTDISLDISAKGPFTAPETRIRLSLKDPEVTGLSFSLLELDGQLAIEEKKSGLPDLLARGKIRGENFSYTYAPLPDLLEADFDLAFALSSGHLFLNDLSIQGEDVSLEGKGEINTKNLETDIRARLHLGELHPWVSRYLPWEACGSGTLETRMTGSFYPLYLHFDILTELAHVRDLPHPLGPLTGDRAKLEGKLLLDYLNPEDGGMGIHIPSLTLDTPNARLKGQMALFTENGRFETDAHMHLRHASALLPEATGSLDLFAQTLGSFDDLSLTTALEGPDLTITGTPAPFRIDLKARDLFGMPSGIFRLNAGPEDFLISGGSAFHMDEKAVSLSGLLLHVPGGKIKGDAAFDFEKKVILGELKADLEDASPYGTLAGMDMEGRGQLIVHMFEQESRQDASLHLELKPWKTASLALENLRAEGNIQNLFEKPEMHASIRVENLSVTDLRINSAEAGFTGSPERLALDLQSTGHIQAPFELNLAALYEEAQNTRSLTMEDISGSWDSHVFSLVSPVLMQQKEEGFFLESLDLILDSGRLKARAAWQEDSINMQLDLTALPVPLLTPFMEGEVDAAIHMEGDPANPHIRAEVKGRNLVPHGGVNLPVMALDADATLRDKNLSLRLRAGEMHASEPLLQGHGHMPMGLSLAPFHLDISENHPVEASLAGSLDLGRLGLLFMPHDQALTGRALVDLSLNGSVGTPRPSGTILFQEIAYQHLEQGVLIRDLAAALKISEDRIELENFSASDGASGLLQGSGRVLISSEEHFPFQFSVDAERFKVVDNPLIMAVMARGNSTVSGNTQKQEVKGNLRFERVLIQLRDTGGPEVADLNVLEINGKGEPEPVQAEPEKTTDLALDINLHFPSRIFVRGRGLDSEWGGRIAVQGQGSAPVIRGDIRLLRGRMDFLGKRLTLTEGNIMLDGSQPPNPFVTFEARQEGREIVSILRVEGHPPELDFSLSSNPELPQDEVLAHMLFGRSLATITPVQAAQLALAARQLAGHGGPGAIDTARNILQLDDLDIVSDGDDNEDIRLRAGKYIHERVYLRVEKDLKTDDDLVSADVELSRRLTLESRLSPRGGEMGLYWKRDY</sequence>
<keyword evidence="3 5" id="KW-1133">Transmembrane helix</keyword>
<dbReference type="GO" id="GO:0005886">
    <property type="term" value="C:plasma membrane"/>
    <property type="evidence" value="ECO:0007669"/>
    <property type="project" value="InterPro"/>
</dbReference>
<evidence type="ECO:0000259" key="6">
    <source>
        <dbReference type="Pfam" id="PF04357"/>
    </source>
</evidence>
<protein>
    <submittedName>
        <fullName evidence="7">Autotransporter secretion inner membrane protein TamB</fullName>
    </submittedName>
</protein>
<keyword evidence="2 5" id="KW-0812">Transmembrane</keyword>
<feature type="transmembrane region" description="Helical" evidence="5">
    <location>
        <begin position="20"/>
        <end position="42"/>
    </location>
</feature>
<evidence type="ECO:0000256" key="1">
    <source>
        <dbReference type="ARBA" id="ARBA00004167"/>
    </source>
</evidence>
<evidence type="ECO:0000256" key="4">
    <source>
        <dbReference type="ARBA" id="ARBA00023136"/>
    </source>
</evidence>
<dbReference type="OrthoDB" id="7784409at2"/>
<evidence type="ECO:0000256" key="5">
    <source>
        <dbReference type="SAM" id="Phobius"/>
    </source>
</evidence>